<comment type="caution">
    <text evidence="1">The sequence shown here is derived from an EMBL/GenBank/DDBJ whole genome shotgun (WGS) entry which is preliminary data.</text>
</comment>
<dbReference type="EMBL" id="BMAC01000635">
    <property type="protein sequence ID" value="GFQ00575.1"/>
    <property type="molecule type" value="Genomic_DNA"/>
</dbReference>
<organism evidence="1 2">
    <name type="scientific">Phtheirospermum japonicum</name>
    <dbReference type="NCBI Taxonomy" id="374723"/>
    <lineage>
        <taxon>Eukaryota</taxon>
        <taxon>Viridiplantae</taxon>
        <taxon>Streptophyta</taxon>
        <taxon>Embryophyta</taxon>
        <taxon>Tracheophyta</taxon>
        <taxon>Spermatophyta</taxon>
        <taxon>Magnoliopsida</taxon>
        <taxon>eudicotyledons</taxon>
        <taxon>Gunneridae</taxon>
        <taxon>Pentapetalae</taxon>
        <taxon>asterids</taxon>
        <taxon>lamiids</taxon>
        <taxon>Lamiales</taxon>
        <taxon>Orobanchaceae</taxon>
        <taxon>Orobanchaceae incertae sedis</taxon>
        <taxon>Phtheirospermum</taxon>
    </lineage>
</organism>
<evidence type="ECO:0000313" key="2">
    <source>
        <dbReference type="Proteomes" id="UP000653305"/>
    </source>
</evidence>
<gene>
    <name evidence="1" type="ORF">PHJA_002201400</name>
</gene>
<reference evidence="1" key="1">
    <citation type="submission" date="2020-07" db="EMBL/GenBank/DDBJ databases">
        <title>Ethylene signaling mediates host invasion by parasitic plants.</title>
        <authorList>
            <person name="Yoshida S."/>
        </authorList>
    </citation>
    <scope>NUCLEOTIDE SEQUENCE</scope>
    <source>
        <strain evidence="1">Okayama</strain>
    </source>
</reference>
<name>A0A830CWP0_9LAMI</name>
<evidence type="ECO:0000313" key="1">
    <source>
        <dbReference type="EMBL" id="GFQ00575.1"/>
    </source>
</evidence>
<dbReference type="Proteomes" id="UP000653305">
    <property type="component" value="Unassembled WGS sequence"/>
</dbReference>
<protein>
    <submittedName>
        <fullName evidence="1">Uncharacterized protein</fullName>
    </submittedName>
</protein>
<dbReference type="AlphaFoldDB" id="A0A830CWP0"/>
<accession>A0A830CWP0</accession>
<feature type="non-terminal residue" evidence="1">
    <location>
        <position position="1"/>
    </location>
</feature>
<sequence length="51" mass="5738">LGYQTDRTGNLRRRLGFEEEPISDLIFVFRREYVRGGPTRAAGVAEVGVVL</sequence>
<proteinExistence type="predicted"/>
<keyword evidence="2" id="KW-1185">Reference proteome</keyword>